<geneLocation type="plasmid" evidence="1">
    <name>pMOC1</name>
</geneLocation>
<protein>
    <submittedName>
        <fullName evidence="1">Protein of unassigned function</fullName>
    </submittedName>
</protein>
<accession>A0A088B315</accession>
<evidence type="ECO:0000313" key="1">
    <source>
        <dbReference type="EMBL" id="AGO88321.1"/>
    </source>
</evidence>
<dbReference type="RefSeq" id="WP_053622516.1">
    <property type="nucleotide sequence ID" value="NZ_JX627580.1"/>
</dbReference>
<name>A0A088B315_9HYPH</name>
<organism evidence="1">
    <name type="scientific">Methylobacterium oryzae CBMB20</name>
    <dbReference type="NCBI Taxonomy" id="693986"/>
    <lineage>
        <taxon>Bacteria</taxon>
        <taxon>Pseudomonadati</taxon>
        <taxon>Pseudomonadota</taxon>
        <taxon>Alphaproteobacteria</taxon>
        <taxon>Hyphomicrobiales</taxon>
        <taxon>Methylobacteriaceae</taxon>
        <taxon>Methylobacterium</taxon>
    </lineage>
</organism>
<proteinExistence type="predicted"/>
<keyword evidence="1" id="KW-0614">Plasmid</keyword>
<dbReference type="AlphaFoldDB" id="A0A088B315"/>
<dbReference type="EMBL" id="JX627580">
    <property type="protein sequence ID" value="AGO88321.1"/>
    <property type="molecule type" value="Genomic_DNA"/>
</dbReference>
<gene>
    <name evidence="1" type="ORF">MOC_1p0083</name>
</gene>
<sequence length="120" mass="13332">MVSGRRGFSTFGLRLDRLGFNLRAFATYIGVSEVTVRRWSFSPDAASYVPMPPPIQRLLDLLEELSVPRPSQDPDGLSISATRYVEIWLERAGSQGWQKAEAVAALRMAIDEAVEPPPDL</sequence>
<reference evidence="1" key="1">
    <citation type="journal article" date="2014" name="PLoS ONE">
        <title>Genome Information of Methylobacterium oryzae, a Plant-Probiotic Methylotroph in the Phyllosphere.</title>
        <authorList>
            <person name="Kwak M.J."/>
            <person name="Jeong H."/>
            <person name="Madhaiyan M."/>
            <person name="Lee Y."/>
            <person name="Sa T.M."/>
            <person name="Oh T.K."/>
            <person name="Kim J.F."/>
        </authorList>
    </citation>
    <scope>NUCLEOTIDE SEQUENCE</scope>
    <source>
        <strain evidence="1">CBMB20</strain>
        <plasmid evidence="1">pMOC1</plasmid>
    </source>
</reference>